<keyword evidence="1" id="KW-1133">Transmembrane helix</keyword>
<keyword evidence="1" id="KW-0472">Membrane</keyword>
<dbReference type="OrthoDB" id="2921382at2"/>
<feature type="transmembrane region" description="Helical" evidence="1">
    <location>
        <begin position="148"/>
        <end position="166"/>
    </location>
</feature>
<evidence type="ECO:0000256" key="1">
    <source>
        <dbReference type="SAM" id="Phobius"/>
    </source>
</evidence>
<feature type="transmembrane region" description="Helical" evidence="1">
    <location>
        <begin position="34"/>
        <end position="53"/>
    </location>
</feature>
<dbReference type="AlphaFoldDB" id="A0A428MUX6"/>
<dbReference type="Proteomes" id="UP000275076">
    <property type="component" value="Unassembled WGS sequence"/>
</dbReference>
<feature type="transmembrane region" description="Helical" evidence="1">
    <location>
        <begin position="99"/>
        <end position="119"/>
    </location>
</feature>
<keyword evidence="1" id="KW-0812">Transmembrane</keyword>
<feature type="transmembrane region" description="Helical" evidence="1">
    <location>
        <begin position="172"/>
        <end position="189"/>
    </location>
</feature>
<gene>
    <name evidence="2" type="ORF">D7Z54_28755</name>
</gene>
<evidence type="ECO:0000313" key="3">
    <source>
        <dbReference type="Proteomes" id="UP000275076"/>
    </source>
</evidence>
<comment type="caution">
    <text evidence="2">The sequence shown here is derived from an EMBL/GenBank/DDBJ whole genome shotgun (WGS) entry which is preliminary data.</text>
</comment>
<feature type="transmembrane region" description="Helical" evidence="1">
    <location>
        <begin position="125"/>
        <end position="143"/>
    </location>
</feature>
<accession>A0A428MUX6</accession>
<name>A0A428MUX6_9BACI</name>
<protein>
    <submittedName>
        <fullName evidence="2">Uncharacterized protein</fullName>
    </submittedName>
</protein>
<keyword evidence="3" id="KW-1185">Reference proteome</keyword>
<organism evidence="2 3">
    <name type="scientific">Salibacterium salarium</name>
    <dbReference type="NCBI Taxonomy" id="284579"/>
    <lineage>
        <taxon>Bacteria</taxon>
        <taxon>Bacillati</taxon>
        <taxon>Bacillota</taxon>
        <taxon>Bacilli</taxon>
        <taxon>Bacillales</taxon>
        <taxon>Bacillaceae</taxon>
    </lineage>
</organism>
<sequence>MMSEKYNKTEILENLSHIKALTNYETEYCKQTSGYFIIWGIIWIIVYITPILLPDAFTIGIVWAVSAVIGWGLTILNYYKHQSIEPTPLFLRTQLKFAWMGLLIIVSIFSSLIFIGLLPYSFDHFLFYLVLMIAIMYILLGIVLTKDIFLMGVWLSFVGVIAYKFFPESLNLIFAWIGGGSLLITGFILKRKGRKHE</sequence>
<feature type="transmembrane region" description="Helical" evidence="1">
    <location>
        <begin position="59"/>
        <end position="79"/>
    </location>
</feature>
<proteinExistence type="predicted"/>
<reference evidence="2 3" key="1">
    <citation type="submission" date="2018-10" db="EMBL/GenBank/DDBJ databases">
        <title>Draft genome sequence of Bacillus salarius IM0101, isolated from a hypersaline soil in Inner Mongolia, China.</title>
        <authorList>
            <person name="Yamprayoonswat W."/>
            <person name="Boonvisut S."/>
            <person name="Jumpathong W."/>
            <person name="Sittihan S."/>
            <person name="Ruangsuj P."/>
            <person name="Wanthongcharoen S."/>
            <person name="Thongpramul N."/>
            <person name="Pimmason S."/>
            <person name="Yu B."/>
            <person name="Yasawong M."/>
        </authorList>
    </citation>
    <scope>NUCLEOTIDE SEQUENCE [LARGE SCALE GENOMIC DNA]</scope>
    <source>
        <strain evidence="2 3">IM0101</strain>
    </source>
</reference>
<evidence type="ECO:0000313" key="2">
    <source>
        <dbReference type="EMBL" id="RSL29930.1"/>
    </source>
</evidence>
<dbReference type="EMBL" id="RBVX01000047">
    <property type="protein sequence ID" value="RSL29930.1"/>
    <property type="molecule type" value="Genomic_DNA"/>
</dbReference>